<dbReference type="SUPFAM" id="SSF54534">
    <property type="entry name" value="FKBP-like"/>
    <property type="match status" value="1"/>
</dbReference>
<dbReference type="Pfam" id="PF13145">
    <property type="entry name" value="Rotamase_2"/>
    <property type="match status" value="1"/>
</dbReference>
<dbReference type="STRING" id="749222.Nitsa_1367"/>
<evidence type="ECO:0000256" key="1">
    <source>
        <dbReference type="PROSITE-ProRule" id="PRU00278"/>
    </source>
</evidence>
<dbReference type="SUPFAM" id="SSF109998">
    <property type="entry name" value="Triger factor/SurA peptide-binding domain-like"/>
    <property type="match status" value="1"/>
</dbReference>
<name>E6WZA6_NITSE</name>
<dbReference type="PANTHER" id="PTHR47245:SF2">
    <property type="entry name" value="PEPTIDYL-PROLYL CIS-TRANS ISOMERASE HP_0175-RELATED"/>
    <property type="match status" value="1"/>
</dbReference>
<keyword evidence="2" id="KW-0732">Signal</keyword>
<dbReference type="EMBL" id="CP002452">
    <property type="protein sequence ID" value="ADV46618.1"/>
    <property type="molecule type" value="Genomic_DNA"/>
</dbReference>
<protein>
    <submittedName>
        <fullName evidence="4">PpiC-type peptidyl-prolyl cis-trans isomerase</fullName>
    </submittedName>
</protein>
<evidence type="ECO:0000313" key="5">
    <source>
        <dbReference type="Proteomes" id="UP000008633"/>
    </source>
</evidence>
<accession>E6WZA6</accession>
<dbReference type="Gene3D" id="1.10.8.1040">
    <property type="match status" value="1"/>
</dbReference>
<gene>
    <name evidence="4" type="ordered locus">Nitsa_1367</name>
</gene>
<dbReference type="HOGENOM" id="CLU_034646_1_1_7"/>
<keyword evidence="1 4" id="KW-0413">Isomerase</keyword>
<dbReference type="AlphaFoldDB" id="E6WZA6"/>
<dbReference type="InterPro" id="IPR046357">
    <property type="entry name" value="PPIase_dom_sf"/>
</dbReference>
<feature type="chain" id="PRO_5007913766" evidence="2">
    <location>
        <begin position="22"/>
        <end position="287"/>
    </location>
</feature>
<dbReference type="InterPro" id="IPR023058">
    <property type="entry name" value="PPIase_PpiC_CS"/>
</dbReference>
<dbReference type="PROSITE" id="PS50198">
    <property type="entry name" value="PPIC_PPIASE_2"/>
    <property type="match status" value="1"/>
</dbReference>
<dbReference type="OrthoDB" id="14196at2"/>
<feature type="domain" description="PpiC" evidence="3">
    <location>
        <begin position="134"/>
        <end position="230"/>
    </location>
</feature>
<dbReference type="InterPro" id="IPR027304">
    <property type="entry name" value="Trigger_fact/SurA_dom_sf"/>
</dbReference>
<dbReference type="InterPro" id="IPR000297">
    <property type="entry name" value="PPIase_PpiC"/>
</dbReference>
<dbReference type="Pfam" id="PF13624">
    <property type="entry name" value="SurA_N_3"/>
    <property type="match status" value="1"/>
</dbReference>
<keyword evidence="1" id="KW-0697">Rotamase</keyword>
<dbReference type="GO" id="GO:0003755">
    <property type="term" value="F:peptidyl-prolyl cis-trans isomerase activity"/>
    <property type="evidence" value="ECO:0007669"/>
    <property type="project" value="UniProtKB-KW"/>
</dbReference>
<dbReference type="KEGG" id="nsa:Nitsa_1367"/>
<dbReference type="eggNOG" id="COG0760">
    <property type="taxonomic scope" value="Bacteria"/>
</dbReference>
<organism evidence="4 5">
    <name type="scientific">Nitratifractor salsuginis (strain DSM 16511 / JCM 12458 / E9I37-1)</name>
    <dbReference type="NCBI Taxonomy" id="749222"/>
    <lineage>
        <taxon>Bacteria</taxon>
        <taxon>Pseudomonadati</taxon>
        <taxon>Campylobacterota</taxon>
        <taxon>Epsilonproteobacteria</taxon>
        <taxon>Campylobacterales</taxon>
        <taxon>Sulfurovaceae</taxon>
        <taxon>Nitratifractor</taxon>
    </lineage>
</organism>
<sequence>MKRKLLATALSFSMGATLLSASDVIAVVNGHKITKAEVNTFLRQSMPNQPITYDMLDPKTKKKVLDGLIETEILAEAAQKAGVEKNPEFQQMLDMAKKKLMINAWAKDEFKKIIVSESEAKEFYQKHQDKFTRPAQVHARHILVKSEKKAQEIIDQLKGLKGEALQKRFIELAKKESTGPTGPKGGDLGYFGKDQMVLPFSKAAFALNKGEITTKPVKTQFGWHVIYVEDKKPAQTIPFDAVKDRVIAALKQQRFAEKMKKETELLKKKASITIEGAEKAAEETPSK</sequence>
<dbReference type="Proteomes" id="UP000008633">
    <property type="component" value="Chromosome"/>
</dbReference>
<evidence type="ECO:0000313" key="4">
    <source>
        <dbReference type="EMBL" id="ADV46618.1"/>
    </source>
</evidence>
<evidence type="ECO:0000259" key="3">
    <source>
        <dbReference type="PROSITE" id="PS50198"/>
    </source>
</evidence>
<evidence type="ECO:0000256" key="2">
    <source>
        <dbReference type="SAM" id="SignalP"/>
    </source>
</evidence>
<proteinExistence type="predicted"/>
<dbReference type="PROSITE" id="PS01096">
    <property type="entry name" value="PPIC_PPIASE_1"/>
    <property type="match status" value="1"/>
</dbReference>
<feature type="signal peptide" evidence="2">
    <location>
        <begin position="1"/>
        <end position="21"/>
    </location>
</feature>
<reference evidence="4 5" key="1">
    <citation type="journal article" date="2011" name="Stand. Genomic Sci.">
        <title>Complete genome sequence of Nitratifractor salsuginis type strain (E9I37-1).</title>
        <authorList>
            <person name="Anderson I."/>
            <person name="Sikorski J."/>
            <person name="Zeytun A."/>
            <person name="Nolan M."/>
            <person name="Lapidus A."/>
            <person name="Lucas S."/>
            <person name="Hammon N."/>
            <person name="Deshpande S."/>
            <person name="Cheng J.F."/>
            <person name="Tapia R."/>
            <person name="Han C."/>
            <person name="Goodwin L."/>
            <person name="Pitluck S."/>
            <person name="Liolios K."/>
            <person name="Pagani I."/>
            <person name="Ivanova N."/>
            <person name="Huntemann M."/>
            <person name="Mavromatis K."/>
            <person name="Ovchinikova G."/>
            <person name="Pati A."/>
            <person name="Chen A."/>
            <person name="Palaniappan K."/>
            <person name="Land M."/>
            <person name="Hauser L."/>
            <person name="Brambilla E.M."/>
            <person name="Ngatchou-Djao O.D."/>
            <person name="Rohde M."/>
            <person name="Tindall B.J."/>
            <person name="Goker M."/>
            <person name="Detter J.C."/>
            <person name="Woyke T."/>
            <person name="Bristow J."/>
            <person name="Eisen J.A."/>
            <person name="Markowitz V."/>
            <person name="Hugenholtz P."/>
            <person name="Klenk H.P."/>
            <person name="Kyrpides N.C."/>
        </authorList>
    </citation>
    <scope>NUCLEOTIDE SEQUENCE [LARGE SCALE GENOMIC DNA]</scope>
    <source>
        <strain evidence="5">DSM 16511 / JCM 12458 / E9I37-1</strain>
    </source>
</reference>
<reference evidence="5" key="2">
    <citation type="submission" date="2011-01" db="EMBL/GenBank/DDBJ databases">
        <title>The complete genome of Nitratifractor salsuginis DSM 16511.</title>
        <authorList>
            <consortium name="US DOE Joint Genome Institute (JGI-PGF)"/>
            <person name="Lucas S."/>
            <person name="Copeland A."/>
            <person name="Lapidus A."/>
            <person name="Bruce D."/>
            <person name="Goodwin L."/>
            <person name="Pitluck S."/>
            <person name="Kyrpides N."/>
            <person name="Mavromatis K."/>
            <person name="Ivanova N."/>
            <person name="Mikhailova N."/>
            <person name="Zeytun A."/>
            <person name="Detter J.C."/>
            <person name="Tapia R."/>
            <person name="Han C."/>
            <person name="Land M."/>
            <person name="Hauser L."/>
            <person name="Markowitz V."/>
            <person name="Cheng J.-F."/>
            <person name="Hugenholtz P."/>
            <person name="Woyke T."/>
            <person name="Wu D."/>
            <person name="Tindall B."/>
            <person name="Schuetze A."/>
            <person name="Brambilla E."/>
            <person name="Klenk H.-P."/>
            <person name="Eisen J.A."/>
        </authorList>
    </citation>
    <scope>NUCLEOTIDE SEQUENCE [LARGE SCALE GENOMIC DNA]</scope>
    <source>
        <strain evidence="5">DSM 16511 / JCM 12458 / E9I37-1</strain>
    </source>
</reference>
<dbReference type="Gene3D" id="3.10.50.40">
    <property type="match status" value="1"/>
</dbReference>
<dbReference type="RefSeq" id="WP_013554308.1">
    <property type="nucleotide sequence ID" value="NC_014935.1"/>
</dbReference>
<keyword evidence="5" id="KW-1185">Reference proteome</keyword>
<dbReference type="InterPro" id="IPR050245">
    <property type="entry name" value="PrsA_foldase"/>
</dbReference>
<dbReference type="PANTHER" id="PTHR47245">
    <property type="entry name" value="PEPTIDYLPROLYL ISOMERASE"/>
    <property type="match status" value="1"/>
</dbReference>